<feature type="compositionally biased region" description="Basic and acidic residues" evidence="1">
    <location>
        <begin position="254"/>
        <end position="264"/>
    </location>
</feature>
<dbReference type="Proteomes" id="UP000542342">
    <property type="component" value="Unassembled WGS sequence"/>
</dbReference>
<keyword evidence="3" id="KW-1185">Reference proteome</keyword>
<feature type="region of interest" description="Disordered" evidence="1">
    <location>
        <begin position="254"/>
        <end position="286"/>
    </location>
</feature>
<protein>
    <submittedName>
        <fullName evidence="2">Uncharacterized protein</fullName>
    </submittedName>
</protein>
<organism evidence="2 3">
    <name type="scientific">Thermogemmata fonticola</name>
    <dbReference type="NCBI Taxonomy" id="2755323"/>
    <lineage>
        <taxon>Bacteria</taxon>
        <taxon>Pseudomonadati</taxon>
        <taxon>Planctomycetota</taxon>
        <taxon>Planctomycetia</taxon>
        <taxon>Gemmatales</taxon>
        <taxon>Gemmataceae</taxon>
        <taxon>Thermogemmata</taxon>
    </lineage>
</organism>
<dbReference type="EMBL" id="JACEFB010000006">
    <property type="protein sequence ID" value="MBA2226435.1"/>
    <property type="molecule type" value="Genomic_DNA"/>
</dbReference>
<dbReference type="RefSeq" id="WP_194537879.1">
    <property type="nucleotide sequence ID" value="NZ_JACEFB010000006.1"/>
</dbReference>
<gene>
    <name evidence="2" type="ORF">H0921_09715</name>
</gene>
<sequence length="286" mass="30570">MYSILAGVALSVAAPVPPPPPNVTPAPTGPAPVLLFLKADANGKVMVQVAREEKVEVAQPIAPAQPGAAGRAVIIRNLRRHETVELGQVKDLTITTVDGRKVSVEEAAKRLEKGETVLIAPAGQPISPAYLKVFKDDTLILSSPELIGAGGTTIPNRIQPRPVQIQPAVPPAVLPAQPGGVIQIQIGPAVEAIPLPAAPVVPVEKLKKALPADQADREQLRKALEKLIKERADQVDREQLEQLRKALEKLIKERADQVDSDRKAVPPLPPAKPTEKESSRPEKQDK</sequence>
<name>A0A7V8VEK9_9BACT</name>
<comment type="caution">
    <text evidence="2">The sequence shown here is derived from an EMBL/GenBank/DDBJ whole genome shotgun (WGS) entry which is preliminary data.</text>
</comment>
<accession>A0A7V8VEK9</accession>
<proteinExistence type="predicted"/>
<reference evidence="2 3" key="1">
    <citation type="submission" date="2020-07" db="EMBL/GenBank/DDBJ databases">
        <title>Thermogemmata thermophila gen. nov., sp. nov., a novel moderate thermophilic planctomycete from a Kamchatka hot spring.</title>
        <authorList>
            <person name="Elcheninov A.G."/>
            <person name="Podosokorskaya O.A."/>
            <person name="Kovaleva O.L."/>
            <person name="Novikov A."/>
            <person name="Bonch-Osmolovskaya E.A."/>
            <person name="Toshchakov S.V."/>
            <person name="Kublanov I.V."/>
        </authorList>
    </citation>
    <scope>NUCLEOTIDE SEQUENCE [LARGE SCALE GENOMIC DNA]</scope>
    <source>
        <strain evidence="2 3">2918</strain>
    </source>
</reference>
<dbReference type="AlphaFoldDB" id="A0A7V8VEK9"/>
<evidence type="ECO:0000313" key="2">
    <source>
        <dbReference type="EMBL" id="MBA2226435.1"/>
    </source>
</evidence>
<evidence type="ECO:0000256" key="1">
    <source>
        <dbReference type="SAM" id="MobiDB-lite"/>
    </source>
</evidence>
<feature type="compositionally biased region" description="Basic and acidic residues" evidence="1">
    <location>
        <begin position="273"/>
        <end position="286"/>
    </location>
</feature>
<evidence type="ECO:0000313" key="3">
    <source>
        <dbReference type="Proteomes" id="UP000542342"/>
    </source>
</evidence>